<dbReference type="PANTHER" id="PTHR35936">
    <property type="entry name" value="MEMBRANE-BOUND LYTIC MUREIN TRANSGLYCOSYLASE F"/>
    <property type="match status" value="1"/>
</dbReference>
<dbReference type="SMART" id="SM00062">
    <property type="entry name" value="PBPb"/>
    <property type="match status" value="1"/>
</dbReference>
<accession>A0A562T7G2</accession>
<evidence type="ECO:0000256" key="1">
    <source>
        <dbReference type="ARBA" id="ARBA00022729"/>
    </source>
</evidence>
<reference evidence="3 4" key="1">
    <citation type="submission" date="2019-07" db="EMBL/GenBank/DDBJ databases">
        <title>Genomic Encyclopedia of Archaeal and Bacterial Type Strains, Phase II (KMG-II): from individual species to whole genera.</title>
        <authorList>
            <person name="Goeker M."/>
        </authorList>
    </citation>
    <scope>NUCLEOTIDE SEQUENCE [LARGE SCALE GENOMIC DNA]</scope>
    <source>
        <strain evidence="3 4">ATCC BAA-252</strain>
    </source>
</reference>
<dbReference type="Gene3D" id="3.40.190.10">
    <property type="entry name" value="Periplasmic binding protein-like II"/>
    <property type="match status" value="2"/>
</dbReference>
<dbReference type="Proteomes" id="UP000320593">
    <property type="component" value="Unassembled WGS sequence"/>
</dbReference>
<evidence type="ECO:0000313" key="3">
    <source>
        <dbReference type="EMBL" id="TWI89422.1"/>
    </source>
</evidence>
<evidence type="ECO:0000313" key="4">
    <source>
        <dbReference type="Proteomes" id="UP000320593"/>
    </source>
</evidence>
<sequence length="233" mass="25755">MAALVPICAAAAEERVTILAVHYPPFEMEEPIDGLRGFDYEVVLEAFKRAGIEAEIQFVPWKRAMSDVENGQATGALSCADSPERSDLFFISDKISEENYGLYTRKGFKGPVLSNIADVAGVAVAAVSGYAIFDELNSADAVAIPLADDLSGLNMLDVERFNYLYAGRRNNDFLIKQHGLSGKFDFTEFRSINYHVCFSKVYPGINDILRAFNKGLAEVRADGTYQAIHSKYR</sequence>
<evidence type="ECO:0000259" key="2">
    <source>
        <dbReference type="SMART" id="SM00062"/>
    </source>
</evidence>
<dbReference type="OrthoDB" id="8477926at2"/>
<dbReference type="RefSeq" id="WP_145342033.1">
    <property type="nucleotide sequence ID" value="NZ_SMLY01000075.1"/>
</dbReference>
<dbReference type="AlphaFoldDB" id="A0A562T7G2"/>
<name>A0A562T7G2_9HYPH</name>
<dbReference type="PANTHER" id="PTHR35936:SF25">
    <property type="entry name" value="ABC TRANSPORTER SUBSTRATE-BINDING PROTEIN"/>
    <property type="match status" value="1"/>
</dbReference>
<comment type="caution">
    <text evidence="3">The sequence shown here is derived from an EMBL/GenBank/DDBJ whole genome shotgun (WGS) entry which is preliminary data.</text>
</comment>
<dbReference type="Pfam" id="PF00497">
    <property type="entry name" value="SBP_bac_3"/>
    <property type="match status" value="1"/>
</dbReference>
<dbReference type="InterPro" id="IPR001638">
    <property type="entry name" value="Solute-binding_3/MltF_N"/>
</dbReference>
<proteinExistence type="predicted"/>
<keyword evidence="1" id="KW-0732">Signal</keyword>
<dbReference type="EMBL" id="VLLF01000003">
    <property type="protein sequence ID" value="TWI89422.1"/>
    <property type="molecule type" value="Genomic_DNA"/>
</dbReference>
<organism evidence="3 4">
    <name type="scientific">Roseibium hamelinense</name>
    <dbReference type="NCBI Taxonomy" id="150831"/>
    <lineage>
        <taxon>Bacteria</taxon>
        <taxon>Pseudomonadati</taxon>
        <taxon>Pseudomonadota</taxon>
        <taxon>Alphaproteobacteria</taxon>
        <taxon>Hyphomicrobiales</taxon>
        <taxon>Stappiaceae</taxon>
        <taxon>Roseibium</taxon>
    </lineage>
</organism>
<protein>
    <submittedName>
        <fullName evidence="3">Polar amino acid transport system substrate-binding protein</fullName>
    </submittedName>
</protein>
<dbReference type="SUPFAM" id="SSF53850">
    <property type="entry name" value="Periplasmic binding protein-like II"/>
    <property type="match status" value="1"/>
</dbReference>
<gene>
    <name evidence="3" type="ORF">JM93_01625</name>
</gene>
<feature type="domain" description="Solute-binding protein family 3/N-terminal" evidence="2">
    <location>
        <begin position="15"/>
        <end position="233"/>
    </location>
</feature>
<keyword evidence="4" id="KW-1185">Reference proteome</keyword>